<feature type="transmembrane region" description="Helical" evidence="9">
    <location>
        <begin position="26"/>
        <end position="44"/>
    </location>
</feature>
<evidence type="ECO:0000259" key="10">
    <source>
        <dbReference type="Pfam" id="PF02355"/>
    </source>
</evidence>
<dbReference type="GO" id="GO:0015450">
    <property type="term" value="F:protein-transporting ATPase activity"/>
    <property type="evidence" value="ECO:0007669"/>
    <property type="project" value="InterPro"/>
</dbReference>
<dbReference type="HAMAP" id="MF_01464_B">
    <property type="entry name" value="SecF_B"/>
    <property type="match status" value="1"/>
</dbReference>
<evidence type="ECO:0000256" key="9">
    <source>
        <dbReference type="HAMAP-Rule" id="MF_01464"/>
    </source>
</evidence>
<comment type="caution">
    <text evidence="11">The sequence shown here is derived from an EMBL/GenBank/DDBJ whole genome shotgun (WGS) entry which is preliminary data.</text>
</comment>
<sequence>MANLTQFGNDLYTGKRSINFVGNRRIWFTVALILVLGSIAVPLIKGATTGSYFNFGIEFTGGSQFTVENADSIDQETATEAVAEAAPDAVARVSTVGETAVRVQTDQLTPDETTAVAASLADAYGVSPSQVSTSFIGASWGQDVTRQALTGLVIFLVLTFGIMAIYFRTWKMSAAAIIALVDVLVITLGVYSLSGFEITPAAVIGFLTILGYSLYDTVVVFDKIRENTSEDGEESPRTFAESVNLAVNQTLVRSINTSVVAALPVAAILVIGAFVLGAETLRDISLSLLVGILVATYSTIFVAAPLYALFREGEPEIAKRDKRILLNRSRSTSAVRPAMAGQSSDAE</sequence>
<comment type="function">
    <text evidence="9">Part of the Sec protein translocase complex. Interacts with the SecYEG preprotein conducting channel. SecDF uses the proton motive force (PMF) to complete protein translocation after the ATP-dependent function of SecA.</text>
</comment>
<keyword evidence="8 9" id="KW-0472">Membrane</keyword>
<evidence type="ECO:0000256" key="2">
    <source>
        <dbReference type="ARBA" id="ARBA00022448"/>
    </source>
</evidence>
<dbReference type="PANTHER" id="PTHR30081:SF8">
    <property type="entry name" value="PROTEIN TRANSLOCASE SUBUNIT SECF"/>
    <property type="match status" value="1"/>
</dbReference>
<dbReference type="Proteomes" id="UP000241203">
    <property type="component" value="Unassembled WGS sequence"/>
</dbReference>
<dbReference type="EMBL" id="RZGY01000001">
    <property type="protein sequence ID" value="RUQ86137.1"/>
    <property type="molecule type" value="Genomic_DNA"/>
</dbReference>
<accession>A0A2P8GZU3</accession>
<gene>
    <name evidence="9 12" type="primary">secF</name>
    <name evidence="11" type="ORF">CLV49_3100</name>
    <name evidence="12" type="ORF">ELQ93_03755</name>
</gene>
<dbReference type="Pfam" id="PF07549">
    <property type="entry name" value="Sec_GG"/>
    <property type="match status" value="1"/>
</dbReference>
<protein>
    <recommendedName>
        <fullName evidence="9">Protein-export membrane protein SecF</fullName>
    </recommendedName>
</protein>
<dbReference type="GO" id="GO:0006605">
    <property type="term" value="P:protein targeting"/>
    <property type="evidence" value="ECO:0007669"/>
    <property type="project" value="UniProtKB-UniRule"/>
</dbReference>
<dbReference type="OrthoDB" id="9774769at2"/>
<dbReference type="EMBL" id="PYAU01000001">
    <property type="protein sequence ID" value="PSL39460.1"/>
    <property type="molecule type" value="Genomic_DNA"/>
</dbReference>
<dbReference type="PANTHER" id="PTHR30081">
    <property type="entry name" value="PROTEIN-EXPORT MEMBRANE PROTEIN SEC"/>
    <property type="match status" value="1"/>
</dbReference>
<dbReference type="GO" id="GO:0065002">
    <property type="term" value="P:intracellular protein transmembrane transport"/>
    <property type="evidence" value="ECO:0007669"/>
    <property type="project" value="UniProtKB-UniRule"/>
</dbReference>
<dbReference type="Proteomes" id="UP000268291">
    <property type="component" value="Unassembled WGS sequence"/>
</dbReference>
<dbReference type="SUPFAM" id="SSF82866">
    <property type="entry name" value="Multidrug efflux transporter AcrB transmembrane domain"/>
    <property type="match status" value="1"/>
</dbReference>
<evidence type="ECO:0000256" key="1">
    <source>
        <dbReference type="ARBA" id="ARBA00004651"/>
    </source>
</evidence>
<reference evidence="12 14" key="2">
    <citation type="submission" date="2018-12" db="EMBL/GenBank/DDBJ databases">
        <authorList>
            <person name="hu s."/>
            <person name="Xu Y."/>
            <person name="Xu B."/>
            <person name="Li F."/>
        </authorList>
    </citation>
    <scope>NUCLEOTIDE SEQUENCE [LARGE SCALE GENOMIC DNA]</scope>
    <source>
        <strain evidence="12 14">KSW2-17</strain>
    </source>
</reference>
<keyword evidence="4 9" id="KW-0812">Transmembrane</keyword>
<evidence type="ECO:0000313" key="13">
    <source>
        <dbReference type="Proteomes" id="UP000241203"/>
    </source>
</evidence>
<evidence type="ECO:0000313" key="14">
    <source>
        <dbReference type="Proteomes" id="UP000268291"/>
    </source>
</evidence>
<keyword evidence="2 9" id="KW-0813">Transport</keyword>
<organism evidence="11 13">
    <name type="scientific">Labedella gwakjiensis</name>
    <dbReference type="NCBI Taxonomy" id="390269"/>
    <lineage>
        <taxon>Bacteria</taxon>
        <taxon>Bacillati</taxon>
        <taxon>Actinomycetota</taxon>
        <taxon>Actinomycetes</taxon>
        <taxon>Micrococcales</taxon>
        <taxon>Microbacteriaceae</taxon>
        <taxon>Labedella</taxon>
    </lineage>
</organism>
<keyword evidence="5 9" id="KW-0653">Protein transport</keyword>
<dbReference type="InterPro" id="IPR022645">
    <property type="entry name" value="SecD/SecF_bac"/>
</dbReference>
<dbReference type="GO" id="GO:0005886">
    <property type="term" value="C:plasma membrane"/>
    <property type="evidence" value="ECO:0007669"/>
    <property type="project" value="UniProtKB-SubCell"/>
</dbReference>
<dbReference type="PRINTS" id="PR01755">
    <property type="entry name" value="SECFTRNLCASE"/>
</dbReference>
<evidence type="ECO:0000256" key="6">
    <source>
        <dbReference type="ARBA" id="ARBA00022989"/>
    </source>
</evidence>
<dbReference type="Pfam" id="PF02355">
    <property type="entry name" value="SecD_SecF_C"/>
    <property type="match status" value="1"/>
</dbReference>
<dbReference type="InterPro" id="IPR048634">
    <property type="entry name" value="SecD_SecF_C"/>
</dbReference>
<dbReference type="NCBIfam" id="TIGR00966">
    <property type="entry name" value="transloc_SecF"/>
    <property type="match status" value="1"/>
</dbReference>
<keyword evidence="7 9" id="KW-0811">Translocation</keyword>
<feature type="transmembrane region" description="Helical" evidence="9">
    <location>
        <begin position="174"/>
        <end position="192"/>
    </location>
</feature>
<feature type="domain" description="Protein export membrane protein SecD/SecF C-terminal" evidence="10">
    <location>
        <begin position="124"/>
        <end position="311"/>
    </location>
</feature>
<dbReference type="InterPro" id="IPR005665">
    <property type="entry name" value="SecF_bac"/>
</dbReference>
<evidence type="ECO:0000256" key="4">
    <source>
        <dbReference type="ARBA" id="ARBA00022692"/>
    </source>
</evidence>
<dbReference type="RefSeq" id="WP_106564321.1">
    <property type="nucleotide sequence ID" value="NZ_PYAU01000001.1"/>
</dbReference>
<evidence type="ECO:0000256" key="7">
    <source>
        <dbReference type="ARBA" id="ARBA00023010"/>
    </source>
</evidence>
<keyword evidence="14" id="KW-1185">Reference proteome</keyword>
<feature type="transmembrane region" description="Helical" evidence="9">
    <location>
        <begin position="198"/>
        <end position="215"/>
    </location>
</feature>
<reference evidence="11 13" key="1">
    <citation type="submission" date="2018-03" db="EMBL/GenBank/DDBJ databases">
        <title>Genomic Encyclopedia of Archaeal and Bacterial Type Strains, Phase II (KMG-II): from individual species to whole genera.</title>
        <authorList>
            <person name="Goeker M."/>
        </authorList>
    </citation>
    <scope>NUCLEOTIDE SEQUENCE [LARGE SCALE GENOMIC DNA]</scope>
    <source>
        <strain evidence="11 13">DSM 21548</strain>
    </source>
</reference>
<comment type="subcellular location">
    <subcellularLocation>
        <location evidence="1 9">Cell membrane</location>
        <topology evidence="1 9">Multi-pass membrane protein</topology>
    </subcellularLocation>
</comment>
<name>A0A2P8GZU3_9MICO</name>
<comment type="similarity">
    <text evidence="9">Belongs to the SecD/SecF family. SecF subfamily.</text>
</comment>
<feature type="transmembrane region" description="Helical" evidence="9">
    <location>
        <begin position="259"/>
        <end position="278"/>
    </location>
</feature>
<evidence type="ECO:0000313" key="11">
    <source>
        <dbReference type="EMBL" id="PSL39460.1"/>
    </source>
</evidence>
<evidence type="ECO:0000256" key="3">
    <source>
        <dbReference type="ARBA" id="ARBA00022475"/>
    </source>
</evidence>
<keyword evidence="6 9" id="KW-1133">Transmembrane helix</keyword>
<dbReference type="AlphaFoldDB" id="A0A2P8GZU3"/>
<dbReference type="Gene3D" id="1.20.1640.10">
    <property type="entry name" value="Multidrug efflux transporter AcrB transmembrane domain"/>
    <property type="match status" value="1"/>
</dbReference>
<dbReference type="InterPro" id="IPR022813">
    <property type="entry name" value="SecD/SecF_arch_bac"/>
</dbReference>
<feature type="transmembrane region" description="Helical" evidence="9">
    <location>
        <begin position="148"/>
        <end position="167"/>
    </location>
</feature>
<comment type="subunit">
    <text evidence="9">Forms a complex with SecD. Part of the essential Sec protein translocation apparatus which comprises SecA, SecYEG and auxiliary proteins SecDF. Other proteins may also be involved.</text>
</comment>
<keyword evidence="3 9" id="KW-1003">Cell membrane</keyword>
<feature type="transmembrane region" description="Helical" evidence="9">
    <location>
        <begin position="284"/>
        <end position="310"/>
    </location>
</feature>
<dbReference type="GO" id="GO:0043952">
    <property type="term" value="P:protein transport by the Sec complex"/>
    <property type="evidence" value="ECO:0007669"/>
    <property type="project" value="UniProtKB-UniRule"/>
</dbReference>
<evidence type="ECO:0000313" key="12">
    <source>
        <dbReference type="EMBL" id="RUQ86137.1"/>
    </source>
</evidence>
<evidence type="ECO:0000256" key="5">
    <source>
        <dbReference type="ARBA" id="ARBA00022927"/>
    </source>
</evidence>
<dbReference type="InterPro" id="IPR022646">
    <property type="entry name" value="SecD/SecF_CS"/>
</dbReference>
<evidence type="ECO:0000256" key="8">
    <source>
        <dbReference type="ARBA" id="ARBA00023136"/>
    </source>
</evidence>
<proteinExistence type="inferred from homology"/>